<sequence length="55" mass="5837">MGLGLGLEDSDSNSDDDILESIVIFCYLGTNQTRIAPLSISLSGFTHCGTCLLQT</sequence>
<proteinExistence type="predicted"/>
<dbReference type="Proteomes" id="UP000053555">
    <property type="component" value="Unassembled WGS sequence"/>
</dbReference>
<protein>
    <submittedName>
        <fullName evidence="1">Uncharacterized protein</fullName>
    </submittedName>
</protein>
<reference evidence="1" key="1">
    <citation type="submission" date="2014-07" db="EMBL/GenBank/DDBJ databases">
        <title>Identification of a novel salt tolerance gene in wild soybean by whole-genome sequencing.</title>
        <authorList>
            <person name="Lam H.-M."/>
            <person name="Qi X."/>
            <person name="Li M.-W."/>
            <person name="Liu X."/>
            <person name="Xie M."/>
            <person name="Ni M."/>
            <person name="Xu X."/>
        </authorList>
    </citation>
    <scope>NUCLEOTIDE SEQUENCE [LARGE SCALE GENOMIC DNA]</scope>
    <source>
        <tissue evidence="1">Root</tissue>
    </source>
</reference>
<evidence type="ECO:0000313" key="1">
    <source>
        <dbReference type="EMBL" id="KHN42886.1"/>
    </source>
</evidence>
<gene>
    <name evidence="1" type="ORF">glysoja_044534</name>
</gene>
<dbReference type="AlphaFoldDB" id="A0A0B2S878"/>
<organism evidence="1">
    <name type="scientific">Glycine soja</name>
    <name type="common">Wild soybean</name>
    <dbReference type="NCBI Taxonomy" id="3848"/>
    <lineage>
        <taxon>Eukaryota</taxon>
        <taxon>Viridiplantae</taxon>
        <taxon>Streptophyta</taxon>
        <taxon>Embryophyta</taxon>
        <taxon>Tracheophyta</taxon>
        <taxon>Spermatophyta</taxon>
        <taxon>Magnoliopsida</taxon>
        <taxon>eudicotyledons</taxon>
        <taxon>Gunneridae</taxon>
        <taxon>Pentapetalae</taxon>
        <taxon>rosids</taxon>
        <taxon>fabids</taxon>
        <taxon>Fabales</taxon>
        <taxon>Fabaceae</taxon>
        <taxon>Papilionoideae</taxon>
        <taxon>50 kb inversion clade</taxon>
        <taxon>NPAAA clade</taxon>
        <taxon>indigoferoid/millettioid clade</taxon>
        <taxon>Phaseoleae</taxon>
        <taxon>Glycine</taxon>
        <taxon>Glycine subgen. Soja</taxon>
    </lineage>
</organism>
<name>A0A0B2S878_GLYSO</name>
<dbReference type="EMBL" id="KN643982">
    <property type="protein sequence ID" value="KHN42886.1"/>
    <property type="molecule type" value="Genomic_DNA"/>
</dbReference>
<accession>A0A0B2S878</accession>